<dbReference type="Pfam" id="PF01381">
    <property type="entry name" value="HTH_3"/>
    <property type="match status" value="1"/>
</dbReference>
<dbReference type="SUPFAM" id="SSF47413">
    <property type="entry name" value="lambda repressor-like DNA-binding domains"/>
    <property type="match status" value="1"/>
</dbReference>
<dbReference type="AlphaFoldDB" id="K9W5E6"/>
<evidence type="ECO:0000313" key="2">
    <source>
        <dbReference type="EMBL" id="AFZ11442.1"/>
    </source>
</evidence>
<dbReference type="Proteomes" id="UP000010472">
    <property type="component" value="Plasmid pCRI9333.02"/>
</dbReference>
<dbReference type="InterPro" id="IPR001387">
    <property type="entry name" value="Cro/C1-type_HTH"/>
</dbReference>
<evidence type="ECO:0000313" key="4">
    <source>
        <dbReference type="EMBL" id="AFZ15548.1"/>
    </source>
</evidence>
<dbReference type="KEGG" id="cep:Cri9333_0476"/>
<dbReference type="KEGG" id="cep:Cri9333_3664"/>
<sequence length="155" mass="16994">MSISEHTNLPQEQETLASFVQRVRASLGLSQHEVALKAGIHLQSLGKIERGLTSRLNYKTLNGLALALQTPVEYLDAVSKGLPLAATTELKFCPHCWTPGTAPDPLWTHARAKFCCFCGFQLINRCPSCSEPISSMKFRFCPFCGCSYKAKTTAG</sequence>
<dbReference type="Proteomes" id="UP000010472">
    <property type="component" value="Chromosome"/>
</dbReference>
<feature type="domain" description="HTH cro/C1-type" evidence="1">
    <location>
        <begin position="20"/>
        <end position="75"/>
    </location>
</feature>
<dbReference type="KEGG" id="cep:Cri9333_4789"/>
<keyword evidence="6" id="KW-1185">Reference proteome</keyword>
<dbReference type="EMBL" id="CP003622">
    <property type="protein sequence ID" value="AFZ15561.1"/>
    <property type="molecule type" value="Genomic_DNA"/>
</dbReference>
<dbReference type="GO" id="GO:0003677">
    <property type="term" value="F:DNA binding"/>
    <property type="evidence" value="ECO:0007669"/>
    <property type="project" value="InterPro"/>
</dbReference>
<dbReference type="InterPro" id="IPR010982">
    <property type="entry name" value="Lambda_DNA-bd_dom_sf"/>
</dbReference>
<dbReference type="STRING" id="1173022.Cri9333_0476"/>
<dbReference type="OrthoDB" id="562953at2"/>
<gene>
    <name evidence="2" type="ORF">Cri9333_0476</name>
    <name evidence="3" type="ORF">Cri9333_3664</name>
    <name evidence="4" type="ORF">Cri9333_4774</name>
    <name evidence="5" type="ORF">Cri9333_4789</name>
</gene>
<dbReference type="SMART" id="SM00530">
    <property type="entry name" value="HTH_XRE"/>
    <property type="match status" value="1"/>
</dbReference>
<dbReference type="EMBL" id="CP003620">
    <property type="protein sequence ID" value="AFZ14478.1"/>
    <property type="molecule type" value="Genomic_DNA"/>
</dbReference>
<dbReference type="EMBL" id="CP003620">
    <property type="protein sequence ID" value="AFZ11442.1"/>
    <property type="molecule type" value="Genomic_DNA"/>
</dbReference>
<reference evidence="4 6" key="2">
    <citation type="submission" date="2012-06" db="EMBL/GenBank/DDBJ databases">
        <title>Finished plasmid 2 of genome of Crinalium epipsammum PCC 9333.</title>
        <authorList>
            <consortium name="US DOE Joint Genome Institute"/>
            <person name="Gugger M."/>
            <person name="Coursin T."/>
            <person name="Rippka R."/>
            <person name="Tandeau De Marsac N."/>
            <person name="Huntemann M."/>
            <person name="Wei C.-L."/>
            <person name="Han J."/>
            <person name="Detter J.C."/>
            <person name="Han C."/>
            <person name="Tapia R."/>
            <person name="Davenport K."/>
            <person name="Daligault H."/>
            <person name="Erkkila T."/>
            <person name="Gu W."/>
            <person name="Munk A.C.C."/>
            <person name="Teshima H."/>
            <person name="Xu Y."/>
            <person name="Chain P."/>
            <person name="Chen A."/>
            <person name="Krypides N."/>
            <person name="Mavromatis K."/>
            <person name="Markowitz V."/>
            <person name="Szeto E."/>
            <person name="Ivanova N."/>
            <person name="Mikhailova N."/>
            <person name="Ovchinnikova G."/>
            <person name="Pagani I."/>
            <person name="Pati A."/>
            <person name="Goodwin L."/>
            <person name="Peters L."/>
            <person name="Pitluck S."/>
            <person name="Woyke T."/>
            <person name="Kerfeld C."/>
        </authorList>
    </citation>
    <scope>NUCLEOTIDE SEQUENCE [LARGE SCALE GENOMIC DNA]</scope>
    <source>
        <strain evidence="4 6">PCC 9333</strain>
        <plasmid evidence="4">pCRI9333.02</plasmid>
        <plasmid evidence="6">Plasmid pCRI9333.02</plasmid>
    </source>
</reference>
<evidence type="ECO:0000313" key="5">
    <source>
        <dbReference type="EMBL" id="AFZ15561.1"/>
    </source>
</evidence>
<accession>K9W5E6</accession>
<dbReference type="eggNOG" id="COG1396">
    <property type="taxonomic scope" value="Bacteria"/>
</dbReference>
<proteinExistence type="predicted"/>
<dbReference type="PROSITE" id="PS50943">
    <property type="entry name" value="HTH_CROC1"/>
    <property type="match status" value="1"/>
</dbReference>
<organism evidence="4 6">
    <name type="scientific">Crinalium epipsammum PCC 9333</name>
    <dbReference type="NCBI Taxonomy" id="1173022"/>
    <lineage>
        <taxon>Bacteria</taxon>
        <taxon>Bacillati</taxon>
        <taxon>Cyanobacteriota</taxon>
        <taxon>Cyanophyceae</taxon>
        <taxon>Gomontiellales</taxon>
        <taxon>Gomontiellaceae</taxon>
        <taxon>Crinalium</taxon>
    </lineage>
</organism>
<dbReference type="HOGENOM" id="CLU_1719070_0_0_3"/>
<dbReference type="Pfam" id="PF12773">
    <property type="entry name" value="DZR"/>
    <property type="match status" value="1"/>
</dbReference>
<protein>
    <submittedName>
        <fullName evidence="4">Helix-turn-helix domain protein</fullName>
    </submittedName>
</protein>
<dbReference type="InterPro" id="IPR025874">
    <property type="entry name" value="DZR"/>
</dbReference>
<evidence type="ECO:0000259" key="1">
    <source>
        <dbReference type="PROSITE" id="PS50943"/>
    </source>
</evidence>
<name>K9W5E6_9CYAN</name>
<geneLocation type="plasmid" evidence="4 6">
    <name>pCRI9333.02</name>
</geneLocation>
<dbReference type="RefSeq" id="WP_015179979.1">
    <property type="nucleotide sequence ID" value="NC_019734.1"/>
</dbReference>
<evidence type="ECO:0000313" key="6">
    <source>
        <dbReference type="Proteomes" id="UP000010472"/>
    </source>
</evidence>
<evidence type="ECO:0000313" key="3">
    <source>
        <dbReference type="EMBL" id="AFZ14478.1"/>
    </source>
</evidence>
<dbReference type="PATRIC" id="fig|1173022.3.peg.3943"/>
<dbReference type="KEGG" id="cep:Cri9333_4774"/>
<dbReference type="EMBL" id="CP003622">
    <property type="protein sequence ID" value="AFZ15548.1"/>
    <property type="molecule type" value="Genomic_DNA"/>
</dbReference>
<dbReference type="Gene3D" id="1.10.260.40">
    <property type="entry name" value="lambda repressor-like DNA-binding domains"/>
    <property type="match status" value="1"/>
</dbReference>
<reference evidence="2 6" key="1">
    <citation type="submission" date="2012-06" db="EMBL/GenBank/DDBJ databases">
        <title>Finished chromosome of genome of Crinalium epipsammum PCC 9333.</title>
        <authorList>
            <consortium name="US DOE Joint Genome Institute"/>
            <person name="Gugger M."/>
            <person name="Coursin T."/>
            <person name="Rippka R."/>
            <person name="Tandeau De Marsac N."/>
            <person name="Huntemann M."/>
            <person name="Wei C.-L."/>
            <person name="Han J."/>
            <person name="Detter J.C."/>
            <person name="Han C."/>
            <person name="Tapia R."/>
            <person name="Davenport K."/>
            <person name="Daligault H."/>
            <person name="Erkkila T."/>
            <person name="Gu W."/>
            <person name="Munk A.C.C."/>
            <person name="Teshima H."/>
            <person name="Xu Y."/>
            <person name="Chain P."/>
            <person name="Chen A."/>
            <person name="Krypides N."/>
            <person name="Mavromatis K."/>
            <person name="Markowitz V."/>
            <person name="Szeto E."/>
            <person name="Ivanova N."/>
            <person name="Mikhailova N."/>
            <person name="Ovchinnikova G."/>
            <person name="Pagani I."/>
            <person name="Pati A."/>
            <person name="Goodwin L."/>
            <person name="Peters L."/>
            <person name="Pitluck S."/>
            <person name="Woyke T."/>
            <person name="Kerfeld C."/>
        </authorList>
    </citation>
    <scope>NUCLEOTIDE SEQUENCE [LARGE SCALE GENOMIC DNA]</scope>
    <source>
        <strain evidence="2 6">PCC 9333</strain>
    </source>
</reference>
<dbReference type="CDD" id="cd00093">
    <property type="entry name" value="HTH_XRE"/>
    <property type="match status" value="1"/>
</dbReference>
<keyword evidence="4" id="KW-0614">Plasmid</keyword>